<evidence type="ECO:0000313" key="1">
    <source>
        <dbReference type="EMBL" id="BBX69729.1"/>
    </source>
</evidence>
<protein>
    <submittedName>
        <fullName evidence="1">Uncharacterized protein</fullName>
    </submittedName>
</protein>
<name>A0A7I7MEC5_9MYCO</name>
<organism evidence="1 2">
    <name type="scientific">Mycolicibacterium psychrotolerans</name>
    <dbReference type="NCBI Taxonomy" id="216929"/>
    <lineage>
        <taxon>Bacteria</taxon>
        <taxon>Bacillati</taxon>
        <taxon>Actinomycetota</taxon>
        <taxon>Actinomycetes</taxon>
        <taxon>Mycobacteriales</taxon>
        <taxon>Mycobacteriaceae</taxon>
        <taxon>Mycolicibacterium</taxon>
    </lineage>
</organism>
<dbReference type="AlphaFoldDB" id="A0A7I7MEC5"/>
<evidence type="ECO:0000313" key="2">
    <source>
        <dbReference type="Proteomes" id="UP000466514"/>
    </source>
</evidence>
<dbReference type="EMBL" id="AP022574">
    <property type="protein sequence ID" value="BBX69729.1"/>
    <property type="molecule type" value="Genomic_DNA"/>
</dbReference>
<keyword evidence="2" id="KW-1185">Reference proteome</keyword>
<dbReference type="KEGG" id="mpsc:MPSYJ_31900"/>
<proteinExistence type="predicted"/>
<dbReference type="Pfam" id="PF04957">
    <property type="entry name" value="RMF"/>
    <property type="match status" value="1"/>
</dbReference>
<accession>A0A7I7MEC5</accession>
<reference evidence="1 2" key="1">
    <citation type="journal article" date="2019" name="Emerg. Microbes Infect.">
        <title>Comprehensive subspecies identification of 175 nontuberculous mycobacteria species based on 7547 genomic profiles.</title>
        <authorList>
            <person name="Matsumoto Y."/>
            <person name="Kinjo T."/>
            <person name="Motooka D."/>
            <person name="Nabeya D."/>
            <person name="Jung N."/>
            <person name="Uechi K."/>
            <person name="Horii T."/>
            <person name="Iida T."/>
            <person name="Fujita J."/>
            <person name="Nakamura S."/>
        </authorList>
    </citation>
    <scope>NUCLEOTIDE SEQUENCE [LARGE SCALE GENOMIC DNA]</scope>
    <source>
        <strain evidence="1 2">JCM 13323</strain>
    </source>
</reference>
<gene>
    <name evidence="1" type="ORF">MPSYJ_31900</name>
</gene>
<sequence length="58" mass="6504">MFALYSGSLAEPGDPNPYAGGESLVLPKLWFAGYRRMLRVRIETGPAMQRYRAASRLN</sequence>
<dbReference type="Proteomes" id="UP000466514">
    <property type="component" value="Chromosome"/>
</dbReference>
<dbReference type="InterPro" id="IPR007040">
    <property type="entry name" value="Ribosome_modulation_factor"/>
</dbReference>